<evidence type="ECO:0000313" key="3">
    <source>
        <dbReference type="Proteomes" id="UP000255529"/>
    </source>
</evidence>
<comment type="similarity">
    <text evidence="1">Belongs to the glycosyltransferase 20 family.</text>
</comment>
<sequence length="236" mass="27014">MSRLVLISNKQCDSKDLACATQALSSVDASDDEQGLWLGWNGDVQNFGAAPLRPVSHQHRSGYQQVTFPLSTEEFHFHYQGYYHDGLWPVFHNHPEKAHFTPENYRAYRQLNQHFADIACEYVCPNDIICIDDYQLLPCGQALKEQGLLNPCAFFFHLPFPSAALLRQIPEHQGLIESLFFYDLIGFQSLDDRNNFLNYLANEYPVEMLPDDRLQVNGHIFATGIFPAGINARNIY</sequence>
<accession>A0A379Z7Z9</accession>
<dbReference type="PANTHER" id="PTHR10788">
    <property type="entry name" value="TREHALOSE-6-PHOSPHATE SYNTHASE"/>
    <property type="match status" value="1"/>
</dbReference>
<dbReference type="SUPFAM" id="SSF53756">
    <property type="entry name" value="UDP-Glycosyltransferase/glycogen phosphorylase"/>
    <property type="match status" value="1"/>
</dbReference>
<keyword evidence="2" id="KW-0808">Transferase</keyword>
<organism evidence="2 3">
    <name type="scientific">Serratia quinivorans</name>
    <dbReference type="NCBI Taxonomy" id="137545"/>
    <lineage>
        <taxon>Bacteria</taxon>
        <taxon>Pseudomonadati</taxon>
        <taxon>Pseudomonadota</taxon>
        <taxon>Gammaproteobacteria</taxon>
        <taxon>Enterobacterales</taxon>
        <taxon>Yersiniaceae</taxon>
        <taxon>Serratia</taxon>
    </lineage>
</organism>
<dbReference type="AlphaFoldDB" id="A0A379Z7Z9"/>
<dbReference type="InterPro" id="IPR001830">
    <property type="entry name" value="Glyco_trans_20"/>
</dbReference>
<dbReference type="EMBL" id="UGYN01000002">
    <property type="protein sequence ID" value="SUI57036.1"/>
    <property type="molecule type" value="Genomic_DNA"/>
</dbReference>
<dbReference type="RefSeq" id="WP_115183351.1">
    <property type="nucleotide sequence ID" value="NZ_CAMKUF010000004.1"/>
</dbReference>
<name>A0A379Z7Z9_9GAMM</name>
<dbReference type="Gene3D" id="3.40.50.2000">
    <property type="entry name" value="Glycogen Phosphorylase B"/>
    <property type="match status" value="1"/>
</dbReference>
<dbReference type="GO" id="GO:0003825">
    <property type="term" value="F:alpha,alpha-trehalose-phosphate synthase (UDP-forming) activity"/>
    <property type="evidence" value="ECO:0007669"/>
    <property type="project" value="UniProtKB-EC"/>
</dbReference>
<dbReference type="PANTHER" id="PTHR10788:SF106">
    <property type="entry name" value="BCDNA.GH08860"/>
    <property type="match status" value="1"/>
</dbReference>
<evidence type="ECO:0000256" key="1">
    <source>
        <dbReference type="ARBA" id="ARBA00008799"/>
    </source>
</evidence>
<proteinExistence type="inferred from homology"/>
<evidence type="ECO:0000313" key="2">
    <source>
        <dbReference type="EMBL" id="SUI57036.1"/>
    </source>
</evidence>
<dbReference type="Proteomes" id="UP000255529">
    <property type="component" value="Unassembled WGS sequence"/>
</dbReference>
<protein>
    <submittedName>
        <fullName evidence="2">Alpha,alpha-trehalose-phosphate synthase [UDP-forming]</fullName>
        <ecNumber evidence="2">2.4.1.15</ecNumber>
    </submittedName>
</protein>
<gene>
    <name evidence="2" type="primary">otsA</name>
    <name evidence="2" type="ORF">NCTC11544_01766</name>
</gene>
<keyword evidence="2" id="KW-0328">Glycosyltransferase</keyword>
<dbReference type="GO" id="GO:0005992">
    <property type="term" value="P:trehalose biosynthetic process"/>
    <property type="evidence" value="ECO:0007669"/>
    <property type="project" value="InterPro"/>
</dbReference>
<reference evidence="2 3" key="1">
    <citation type="submission" date="2018-06" db="EMBL/GenBank/DDBJ databases">
        <authorList>
            <consortium name="Pathogen Informatics"/>
            <person name="Doyle S."/>
        </authorList>
    </citation>
    <scope>NUCLEOTIDE SEQUENCE [LARGE SCALE GENOMIC DNA]</scope>
    <source>
        <strain evidence="2 3">NCTC11544</strain>
    </source>
</reference>
<dbReference type="Pfam" id="PF00982">
    <property type="entry name" value="Glyco_transf_20"/>
    <property type="match status" value="1"/>
</dbReference>
<dbReference type="EC" id="2.4.1.15" evidence="2"/>